<sequence length="301" mass="33293">MTNGRTSPTQQDSGRALVAPGTGNGLVDVFRSRFLLKLLVRKELRIRYRGSVLGLLWTYVKPGVQFIAFYIALGVFLGLEQSPTNRGGLPNYAVYLFSGIILVNFFTESLSTATRSIVNNSGLINKIYLPRELFPVSSVWVSAVHFFPQLFVLVVASLFTGWRPGPLEAVTAVAGFVMIALLATGLGLFFGSVNVYFRDSENLVDLILLIATWVAPVLYSWRMVLDKAGEAWFAVYQLNPITIAVECFHHAFWLPTTAGAEGSPPNLVTVWVPVGLLVSLAILFLGQWTFRRLEGRFAQEL</sequence>
<name>A0AAU8EUX9_9MICC</name>
<evidence type="ECO:0000256" key="5">
    <source>
        <dbReference type="ARBA" id="ARBA00022519"/>
    </source>
</evidence>
<dbReference type="InterPro" id="IPR047817">
    <property type="entry name" value="ABC2_TM_bact-type"/>
</dbReference>
<dbReference type="PANTHER" id="PTHR30413">
    <property type="entry name" value="INNER MEMBRANE TRANSPORT PERMEASE"/>
    <property type="match status" value="1"/>
</dbReference>
<feature type="transmembrane region" description="Helical" evidence="9">
    <location>
        <begin position="171"/>
        <end position="191"/>
    </location>
</feature>
<dbReference type="InterPro" id="IPR013525">
    <property type="entry name" value="ABC2_TM"/>
</dbReference>
<evidence type="ECO:0000256" key="1">
    <source>
        <dbReference type="ARBA" id="ARBA00004429"/>
    </source>
</evidence>
<feature type="domain" description="ABC transmembrane type-2" evidence="10">
    <location>
        <begin position="53"/>
        <end position="293"/>
    </location>
</feature>
<feature type="transmembrane region" description="Helical" evidence="9">
    <location>
        <begin position="133"/>
        <end position="159"/>
    </location>
</feature>
<dbReference type="GO" id="GO:0005886">
    <property type="term" value="C:plasma membrane"/>
    <property type="evidence" value="ECO:0007669"/>
    <property type="project" value="UniProtKB-SubCell"/>
</dbReference>
<dbReference type="RefSeq" id="WP_003804940.1">
    <property type="nucleotide sequence ID" value="NZ_CP159279.1"/>
</dbReference>
<organism evidence="11">
    <name type="scientific">Arthrobacter sp. K5</name>
    <dbReference type="NCBI Taxonomy" id="2839623"/>
    <lineage>
        <taxon>Bacteria</taxon>
        <taxon>Bacillati</taxon>
        <taxon>Actinomycetota</taxon>
        <taxon>Actinomycetes</taxon>
        <taxon>Micrococcales</taxon>
        <taxon>Micrococcaceae</taxon>
        <taxon>Arthrobacter</taxon>
    </lineage>
</organism>
<feature type="transmembrane region" description="Helical" evidence="9">
    <location>
        <begin position="92"/>
        <end position="113"/>
    </location>
</feature>
<evidence type="ECO:0000259" key="10">
    <source>
        <dbReference type="PROSITE" id="PS51012"/>
    </source>
</evidence>
<dbReference type="EMBL" id="CP159279">
    <property type="protein sequence ID" value="XCH12555.1"/>
    <property type="molecule type" value="Genomic_DNA"/>
</dbReference>
<comment type="subcellular location">
    <subcellularLocation>
        <location evidence="1">Cell inner membrane</location>
        <topology evidence="1">Multi-pass membrane protein</topology>
    </subcellularLocation>
    <subcellularLocation>
        <location evidence="9">Cell membrane</location>
        <topology evidence="9">Multi-pass membrane protein</topology>
    </subcellularLocation>
</comment>
<gene>
    <name evidence="11" type="ORF">ABRP34_06090</name>
</gene>
<keyword evidence="3 9" id="KW-0813">Transport</keyword>
<keyword evidence="8 9" id="KW-0472">Membrane</keyword>
<keyword evidence="4 9" id="KW-1003">Cell membrane</keyword>
<evidence type="ECO:0000256" key="9">
    <source>
        <dbReference type="RuleBase" id="RU361157"/>
    </source>
</evidence>
<dbReference type="Pfam" id="PF01061">
    <property type="entry name" value="ABC2_membrane"/>
    <property type="match status" value="1"/>
</dbReference>
<reference evidence="11" key="1">
    <citation type="submission" date="2024-06" db="EMBL/GenBank/DDBJ databases">
        <title>Biodegradation of dimethachlon by Arthrobacter sp. K5: mechanistic insights and ecological implications.</title>
        <authorList>
            <person name="Hu S."/>
            <person name="Lu P."/>
        </authorList>
    </citation>
    <scope>NUCLEOTIDE SEQUENCE</scope>
    <source>
        <strain evidence="11">K5</strain>
    </source>
</reference>
<dbReference type="AlphaFoldDB" id="A0AAU8EUX9"/>
<protein>
    <recommendedName>
        <fullName evidence="9">Transport permease protein</fullName>
    </recommendedName>
</protein>
<dbReference type="GO" id="GO:0140359">
    <property type="term" value="F:ABC-type transporter activity"/>
    <property type="evidence" value="ECO:0007669"/>
    <property type="project" value="InterPro"/>
</dbReference>
<evidence type="ECO:0000256" key="3">
    <source>
        <dbReference type="ARBA" id="ARBA00022448"/>
    </source>
</evidence>
<feature type="transmembrane region" description="Helical" evidence="9">
    <location>
        <begin position="51"/>
        <end position="72"/>
    </location>
</feature>
<evidence type="ECO:0000256" key="6">
    <source>
        <dbReference type="ARBA" id="ARBA00022692"/>
    </source>
</evidence>
<comment type="similarity">
    <text evidence="2 9">Belongs to the ABC-2 integral membrane protein family.</text>
</comment>
<dbReference type="PROSITE" id="PS51012">
    <property type="entry name" value="ABC_TM2"/>
    <property type="match status" value="1"/>
</dbReference>
<evidence type="ECO:0000256" key="7">
    <source>
        <dbReference type="ARBA" id="ARBA00022989"/>
    </source>
</evidence>
<keyword evidence="7 9" id="KW-1133">Transmembrane helix</keyword>
<feature type="transmembrane region" description="Helical" evidence="9">
    <location>
        <begin position="270"/>
        <end position="290"/>
    </location>
</feature>
<feature type="transmembrane region" description="Helical" evidence="9">
    <location>
        <begin position="203"/>
        <end position="221"/>
    </location>
</feature>
<evidence type="ECO:0000256" key="2">
    <source>
        <dbReference type="ARBA" id="ARBA00007783"/>
    </source>
</evidence>
<keyword evidence="5" id="KW-0997">Cell inner membrane</keyword>
<dbReference type="GO" id="GO:0015920">
    <property type="term" value="P:lipopolysaccharide transport"/>
    <property type="evidence" value="ECO:0007669"/>
    <property type="project" value="TreeGrafter"/>
</dbReference>
<evidence type="ECO:0000256" key="8">
    <source>
        <dbReference type="ARBA" id="ARBA00023136"/>
    </source>
</evidence>
<dbReference type="PANTHER" id="PTHR30413:SF8">
    <property type="entry name" value="TRANSPORT PERMEASE PROTEIN"/>
    <property type="match status" value="1"/>
</dbReference>
<keyword evidence="6 9" id="KW-0812">Transmembrane</keyword>
<evidence type="ECO:0000256" key="4">
    <source>
        <dbReference type="ARBA" id="ARBA00022475"/>
    </source>
</evidence>
<proteinExistence type="inferred from homology"/>
<evidence type="ECO:0000313" key="11">
    <source>
        <dbReference type="EMBL" id="XCH12555.1"/>
    </source>
</evidence>
<accession>A0AAU8EUX9</accession>